<evidence type="ECO:0000313" key="3">
    <source>
        <dbReference type="EMBL" id="GAB1318442.1"/>
    </source>
</evidence>
<feature type="transmembrane region" description="Helical" evidence="2">
    <location>
        <begin position="83"/>
        <end position="105"/>
    </location>
</feature>
<gene>
    <name evidence="3" type="ORF">MFIFM68171_08652</name>
</gene>
<dbReference type="Proteomes" id="UP001628179">
    <property type="component" value="Unassembled WGS sequence"/>
</dbReference>
<reference evidence="3 4" key="1">
    <citation type="submission" date="2024-09" db="EMBL/GenBank/DDBJ databases">
        <title>Itraconazole resistance in Madurella fahalii resulting from another homologue of gene encoding cytochrome P450 14-alpha sterol demethylase (CYP51).</title>
        <authorList>
            <person name="Yoshioka I."/>
            <person name="Fahal A.H."/>
            <person name="Kaneko S."/>
            <person name="Yaguchi T."/>
        </authorList>
    </citation>
    <scope>NUCLEOTIDE SEQUENCE [LARGE SCALE GENOMIC DNA]</scope>
    <source>
        <strain evidence="3 4">IFM 68171</strain>
    </source>
</reference>
<evidence type="ECO:0000313" key="4">
    <source>
        <dbReference type="Proteomes" id="UP001628179"/>
    </source>
</evidence>
<feature type="compositionally biased region" description="Polar residues" evidence="1">
    <location>
        <begin position="162"/>
        <end position="178"/>
    </location>
</feature>
<organism evidence="3 4">
    <name type="scientific">Madurella fahalii</name>
    <dbReference type="NCBI Taxonomy" id="1157608"/>
    <lineage>
        <taxon>Eukaryota</taxon>
        <taxon>Fungi</taxon>
        <taxon>Dikarya</taxon>
        <taxon>Ascomycota</taxon>
        <taxon>Pezizomycotina</taxon>
        <taxon>Sordariomycetes</taxon>
        <taxon>Sordariomycetidae</taxon>
        <taxon>Sordariales</taxon>
        <taxon>Sordariales incertae sedis</taxon>
        <taxon>Madurella</taxon>
    </lineage>
</organism>
<dbReference type="GeneID" id="98179395"/>
<keyword evidence="2" id="KW-0812">Transmembrane</keyword>
<accession>A0ABQ0GL01</accession>
<proteinExistence type="predicted"/>
<sequence length="466" mass="51537">MRTPIFNSASCSQRWASQAARGTRERLTATKLRGGLGPPWQQGNEPCDGNATIISSSYNVVKAQTVYAVVTLYQTRGDQLSQYGYAAFGLTVTPYALMPVIYLLGNLARPSYQTMFMVEYRATPHVSGIEKTIEPSIRSVDGKVIIGVVETLEEASRKHGRSTQLSKTPQTATAQRQRGQWLRPKHWRHWIEYGAILGCAAVQVSVVGALSSFRSGSSPGTSKKGAWILAWLIAGYFLTKLIDNGGGDIFRRIRRQRCQHKLKALASFDELSKAVQDIHGKLRDNRVLESVKDGGIREKLYKSLVNIPNIGGGGGGDRNNFTDADNESDNSCHDDGVRCDELLAKGMRQLHSQKAKLCTVLNDPYNDVSVGGGRSDKGNGRDTKDRQLARLVDPTQKAMAAAQSEFLSMRDNVLELKRDVYEGPARMNKERYLRLVMYALSSVPAIRGFVVVVQMIQEYGVCDRIT</sequence>
<feature type="transmembrane region" description="Helical" evidence="2">
    <location>
        <begin position="435"/>
        <end position="456"/>
    </location>
</feature>
<dbReference type="EMBL" id="BAAFSV010000005">
    <property type="protein sequence ID" value="GAB1318442.1"/>
    <property type="molecule type" value="Genomic_DNA"/>
</dbReference>
<comment type="caution">
    <text evidence="3">The sequence shown here is derived from an EMBL/GenBank/DDBJ whole genome shotgun (WGS) entry which is preliminary data.</text>
</comment>
<keyword evidence="2" id="KW-1133">Transmembrane helix</keyword>
<evidence type="ECO:0000256" key="1">
    <source>
        <dbReference type="SAM" id="MobiDB-lite"/>
    </source>
</evidence>
<feature type="transmembrane region" description="Helical" evidence="2">
    <location>
        <begin position="190"/>
        <end position="213"/>
    </location>
</feature>
<name>A0ABQ0GL01_9PEZI</name>
<keyword evidence="4" id="KW-1185">Reference proteome</keyword>
<protein>
    <submittedName>
        <fullName evidence="3">Uncharacterized protein</fullName>
    </submittedName>
</protein>
<feature type="transmembrane region" description="Helical" evidence="2">
    <location>
        <begin position="225"/>
        <end position="242"/>
    </location>
</feature>
<keyword evidence="2" id="KW-0472">Membrane</keyword>
<feature type="region of interest" description="Disordered" evidence="1">
    <location>
        <begin position="157"/>
        <end position="179"/>
    </location>
</feature>
<evidence type="ECO:0000256" key="2">
    <source>
        <dbReference type="SAM" id="Phobius"/>
    </source>
</evidence>
<dbReference type="RefSeq" id="XP_070920173.1">
    <property type="nucleotide sequence ID" value="XM_071064072.1"/>
</dbReference>